<proteinExistence type="inferred from homology"/>
<dbReference type="Gene3D" id="3.30.420.40">
    <property type="match status" value="2"/>
</dbReference>
<comment type="similarity">
    <text evidence="1">Belongs to the ROK (NagC/XylR) family.</text>
</comment>
<evidence type="ECO:0000256" key="1">
    <source>
        <dbReference type="ARBA" id="ARBA00006479"/>
    </source>
</evidence>
<dbReference type="InterPro" id="IPR043129">
    <property type="entry name" value="ATPase_NBD"/>
</dbReference>
<dbReference type="Proteomes" id="UP000558284">
    <property type="component" value="Unassembled WGS sequence"/>
</dbReference>
<gene>
    <name evidence="2" type="ORF">H0241_31420</name>
</gene>
<dbReference type="RefSeq" id="WP_181061644.1">
    <property type="nucleotide sequence ID" value="NZ_JACDTY010000026.1"/>
</dbReference>
<dbReference type="PANTHER" id="PTHR18964:SF149">
    <property type="entry name" value="BIFUNCTIONAL UDP-N-ACETYLGLUCOSAMINE 2-EPIMERASE_N-ACETYLMANNOSAMINE KINASE"/>
    <property type="match status" value="1"/>
</dbReference>
<sequence>MSEKFVMGVDIGGGSTKLGLVSPDGKIVARQRVTYAKAASGERILSNYANAIDDLMRGQKVERLAGIGVGYPGHILPDHASGDDSNVLALDGMPIADILKRRFQCPVRLINDADAGAIAEHRFGAGRGIDRLLMITVGTGIGLAFLVDGVPTSTANGCLGDAGHVIVVRDNAVRCRKGCLGCLESVASGEAIEAYARRVRPGHKATSATAALVRDTLDGNAQAIGIISEAGLWIGMAAASWCNIFAPRKVLVGGGISAAGGILVDAILAETKRRGMPSNVENTSFGIAELGNDAGIIGAAAQMF</sequence>
<dbReference type="SUPFAM" id="SSF53067">
    <property type="entry name" value="Actin-like ATPase domain"/>
    <property type="match status" value="1"/>
</dbReference>
<dbReference type="Pfam" id="PF00480">
    <property type="entry name" value="ROK"/>
    <property type="match status" value="1"/>
</dbReference>
<protein>
    <submittedName>
        <fullName evidence="2">ROK family protein</fullName>
    </submittedName>
</protein>
<dbReference type="EMBL" id="JACDTY010000026">
    <property type="protein sequence ID" value="MBA1144717.1"/>
    <property type="molecule type" value="Genomic_DNA"/>
</dbReference>
<dbReference type="InterPro" id="IPR000600">
    <property type="entry name" value="ROK"/>
</dbReference>
<evidence type="ECO:0000313" key="3">
    <source>
        <dbReference type="Proteomes" id="UP000558284"/>
    </source>
</evidence>
<keyword evidence="3" id="KW-1185">Reference proteome</keyword>
<comment type="caution">
    <text evidence="2">The sequence shown here is derived from an EMBL/GenBank/DDBJ whole genome shotgun (WGS) entry which is preliminary data.</text>
</comment>
<accession>A0A838BF78</accession>
<dbReference type="PANTHER" id="PTHR18964">
    <property type="entry name" value="ROK (REPRESSOR, ORF, KINASE) FAMILY"/>
    <property type="match status" value="1"/>
</dbReference>
<dbReference type="AlphaFoldDB" id="A0A838BF78"/>
<evidence type="ECO:0000313" key="2">
    <source>
        <dbReference type="EMBL" id="MBA1144717.1"/>
    </source>
</evidence>
<reference evidence="2 3" key="1">
    <citation type="submission" date="2020-07" db="EMBL/GenBank/DDBJ databases">
        <title>Definition of the novel symbiovar canariense within Mesorhizobium novociceri, a new species of genus Mesorhizobium nodulating Cicer canariense in the Caldera de Taburiente National Park (La Palma, Canary Islands).</title>
        <authorList>
            <person name="Leon-Barrios M."/>
            <person name="Perez-Yepez J."/>
            <person name="Flores-Felix J.D."/>
            <person name="Ramirez-Baena M.H."/>
            <person name="Pulido-Suarez L."/>
            <person name="Igual J.M."/>
            <person name="Velazquez E."/>
            <person name="Peix A."/>
        </authorList>
    </citation>
    <scope>NUCLEOTIDE SEQUENCE [LARGE SCALE GENOMIC DNA]</scope>
    <source>
        <strain evidence="2 3">CCANP35</strain>
    </source>
</reference>
<organism evidence="2 3">
    <name type="scientific">Mesorhizobium neociceri</name>
    <dbReference type="NCBI Taxonomy" id="1307853"/>
    <lineage>
        <taxon>Bacteria</taxon>
        <taxon>Pseudomonadati</taxon>
        <taxon>Pseudomonadota</taxon>
        <taxon>Alphaproteobacteria</taxon>
        <taxon>Hyphomicrobiales</taxon>
        <taxon>Phyllobacteriaceae</taxon>
        <taxon>Mesorhizobium</taxon>
    </lineage>
</organism>
<name>A0A838BF78_9HYPH</name>